<organism evidence="2 3">
    <name type="scientific">Batillaria attramentaria</name>
    <dbReference type="NCBI Taxonomy" id="370345"/>
    <lineage>
        <taxon>Eukaryota</taxon>
        <taxon>Metazoa</taxon>
        <taxon>Spiralia</taxon>
        <taxon>Lophotrochozoa</taxon>
        <taxon>Mollusca</taxon>
        <taxon>Gastropoda</taxon>
        <taxon>Caenogastropoda</taxon>
        <taxon>Sorbeoconcha</taxon>
        <taxon>Cerithioidea</taxon>
        <taxon>Batillariidae</taxon>
        <taxon>Batillaria</taxon>
    </lineage>
</organism>
<dbReference type="AlphaFoldDB" id="A0ABD0J929"/>
<protein>
    <submittedName>
        <fullName evidence="2">Uncharacterized protein</fullName>
    </submittedName>
</protein>
<evidence type="ECO:0000256" key="1">
    <source>
        <dbReference type="SAM" id="MobiDB-lite"/>
    </source>
</evidence>
<dbReference type="Proteomes" id="UP001519460">
    <property type="component" value="Unassembled WGS sequence"/>
</dbReference>
<feature type="region of interest" description="Disordered" evidence="1">
    <location>
        <begin position="11"/>
        <end position="31"/>
    </location>
</feature>
<comment type="caution">
    <text evidence="2">The sequence shown here is derived from an EMBL/GenBank/DDBJ whole genome shotgun (WGS) entry which is preliminary data.</text>
</comment>
<feature type="non-terminal residue" evidence="2">
    <location>
        <position position="1"/>
    </location>
</feature>
<evidence type="ECO:0000313" key="3">
    <source>
        <dbReference type="Proteomes" id="UP001519460"/>
    </source>
</evidence>
<feature type="compositionally biased region" description="Pro residues" evidence="1">
    <location>
        <begin position="11"/>
        <end position="28"/>
    </location>
</feature>
<keyword evidence="3" id="KW-1185">Reference proteome</keyword>
<sequence>RHGLVIFAFGLPPPPPPPPASALPPPLSSPHQLRTTHVEIVSSLWQAFPAADSSKQNTAGHSDMMAFGDALRDCLASSHRHYFTEHCRNGNVCVTHPCLISREGE</sequence>
<dbReference type="EMBL" id="JACVVK020000557">
    <property type="protein sequence ID" value="KAK7466527.1"/>
    <property type="molecule type" value="Genomic_DNA"/>
</dbReference>
<proteinExistence type="predicted"/>
<reference evidence="2 3" key="1">
    <citation type="journal article" date="2023" name="Sci. Data">
        <title>Genome assembly of the Korean intertidal mud-creeper Batillaria attramentaria.</title>
        <authorList>
            <person name="Patra A.K."/>
            <person name="Ho P.T."/>
            <person name="Jun S."/>
            <person name="Lee S.J."/>
            <person name="Kim Y."/>
            <person name="Won Y.J."/>
        </authorList>
    </citation>
    <scope>NUCLEOTIDE SEQUENCE [LARGE SCALE GENOMIC DNA]</scope>
    <source>
        <strain evidence="2">Wonlab-2016</strain>
    </source>
</reference>
<evidence type="ECO:0000313" key="2">
    <source>
        <dbReference type="EMBL" id="KAK7466527.1"/>
    </source>
</evidence>
<accession>A0ABD0J929</accession>
<gene>
    <name evidence="2" type="ORF">BaRGS_00037377</name>
</gene>
<name>A0ABD0J929_9CAEN</name>